<dbReference type="PROSITE" id="PS00211">
    <property type="entry name" value="ABC_TRANSPORTER_1"/>
    <property type="match status" value="1"/>
</dbReference>
<keyword evidence="4" id="KW-1003">Cell membrane</keyword>
<dbReference type="GO" id="GO:0005524">
    <property type="term" value="F:ATP binding"/>
    <property type="evidence" value="ECO:0007669"/>
    <property type="project" value="UniProtKB-KW"/>
</dbReference>
<sequence>MSALAMKPKAQMGQTEIVARVVDVNKSFGTLQVLKNINLEIHKGEVVLLLGPSGSGKSTLLRTLNVLETIDSGEITISDELMGQRVTAKGLRPLRESRIAEQRRRTGMVFQQFNLFPNMTALENVAAGPIHVEGKSKREATAAAKELLAMVGLPDKGSNYPIHLSGGQQQRVAIARALAMRPDIMLFDEPTSALDPEMVKEVLETLVNLRRDGMTMIVVSHEMSFARAAADRVIFMDAGEIVEEASPADFFDNPKTERACKFLGQLV</sequence>
<proteinExistence type="inferred from homology"/>
<keyword evidence="3" id="KW-0813">Transport</keyword>
<evidence type="ECO:0000256" key="5">
    <source>
        <dbReference type="ARBA" id="ARBA00022741"/>
    </source>
</evidence>
<dbReference type="InterPro" id="IPR003439">
    <property type="entry name" value="ABC_transporter-like_ATP-bd"/>
</dbReference>
<keyword evidence="8" id="KW-0472">Membrane</keyword>
<dbReference type="InterPro" id="IPR030679">
    <property type="entry name" value="ABC_ATPase_HisP-typ"/>
</dbReference>
<evidence type="ECO:0000256" key="4">
    <source>
        <dbReference type="ARBA" id="ARBA00022475"/>
    </source>
</evidence>
<dbReference type="InterPro" id="IPR003593">
    <property type="entry name" value="AAA+_ATPase"/>
</dbReference>
<comment type="similarity">
    <text evidence="2">Belongs to the ABC transporter superfamily.</text>
</comment>
<keyword evidence="7" id="KW-0029">Amino-acid transport</keyword>
<evidence type="ECO:0000256" key="2">
    <source>
        <dbReference type="ARBA" id="ARBA00005417"/>
    </source>
</evidence>
<comment type="subcellular location">
    <subcellularLocation>
        <location evidence="1">Cell membrane</location>
        <topology evidence="1">Peripheral membrane protein</topology>
    </subcellularLocation>
</comment>
<dbReference type="RefSeq" id="WP_283248607.1">
    <property type="nucleotide sequence ID" value="NZ_JAGSHT010000005.1"/>
</dbReference>
<keyword evidence="5" id="KW-0547">Nucleotide-binding</keyword>
<dbReference type="InterPro" id="IPR027417">
    <property type="entry name" value="P-loop_NTPase"/>
</dbReference>
<dbReference type="EMBL" id="JAGSHT010000005">
    <property type="protein sequence ID" value="MBZ2195469.1"/>
    <property type="molecule type" value="Genomic_DNA"/>
</dbReference>
<dbReference type="SMART" id="SM00382">
    <property type="entry name" value="AAA"/>
    <property type="match status" value="1"/>
</dbReference>
<evidence type="ECO:0000259" key="9">
    <source>
        <dbReference type="PROSITE" id="PS50893"/>
    </source>
</evidence>
<name>A0ABS7S547_9MICO</name>
<dbReference type="InterPro" id="IPR050086">
    <property type="entry name" value="MetN_ABC_transporter-like"/>
</dbReference>
<accession>A0ABS7S547</accession>
<dbReference type="PANTHER" id="PTHR43166:SF9">
    <property type="entry name" value="GLUTAMATE_ASPARTATE IMPORT ATP-BINDING PROTEIN GLTL"/>
    <property type="match status" value="1"/>
</dbReference>
<dbReference type="SUPFAM" id="SSF52540">
    <property type="entry name" value="P-loop containing nucleoside triphosphate hydrolases"/>
    <property type="match status" value="1"/>
</dbReference>
<evidence type="ECO:0000256" key="3">
    <source>
        <dbReference type="ARBA" id="ARBA00022448"/>
    </source>
</evidence>
<evidence type="ECO:0000313" key="11">
    <source>
        <dbReference type="Proteomes" id="UP000826651"/>
    </source>
</evidence>
<evidence type="ECO:0000256" key="8">
    <source>
        <dbReference type="ARBA" id="ARBA00023136"/>
    </source>
</evidence>
<dbReference type="Pfam" id="PF00005">
    <property type="entry name" value="ABC_tran"/>
    <property type="match status" value="1"/>
</dbReference>
<dbReference type="InterPro" id="IPR017871">
    <property type="entry name" value="ABC_transporter-like_CS"/>
</dbReference>
<evidence type="ECO:0000313" key="10">
    <source>
        <dbReference type="EMBL" id="MBZ2195469.1"/>
    </source>
</evidence>
<evidence type="ECO:0000256" key="7">
    <source>
        <dbReference type="ARBA" id="ARBA00022970"/>
    </source>
</evidence>
<comment type="caution">
    <text evidence="10">The sequence shown here is derived from an EMBL/GenBank/DDBJ whole genome shotgun (WGS) entry which is preliminary data.</text>
</comment>
<dbReference type="PIRSF" id="PIRSF039085">
    <property type="entry name" value="ABC_ATPase_HisP"/>
    <property type="match status" value="1"/>
</dbReference>
<keyword evidence="6 10" id="KW-0067">ATP-binding</keyword>
<evidence type="ECO:0000256" key="6">
    <source>
        <dbReference type="ARBA" id="ARBA00022840"/>
    </source>
</evidence>
<dbReference type="Gene3D" id="3.40.50.300">
    <property type="entry name" value="P-loop containing nucleotide triphosphate hydrolases"/>
    <property type="match status" value="1"/>
</dbReference>
<organism evidence="10 11">
    <name type="scientific">Occultella gossypii</name>
    <dbReference type="NCBI Taxonomy" id="2800820"/>
    <lineage>
        <taxon>Bacteria</taxon>
        <taxon>Bacillati</taxon>
        <taxon>Actinomycetota</taxon>
        <taxon>Actinomycetes</taxon>
        <taxon>Micrococcales</taxon>
        <taxon>Ruaniaceae</taxon>
        <taxon>Occultella</taxon>
    </lineage>
</organism>
<gene>
    <name evidence="10" type="ORF">KCQ71_04850</name>
</gene>
<dbReference type="Proteomes" id="UP000826651">
    <property type="component" value="Unassembled WGS sequence"/>
</dbReference>
<protein>
    <submittedName>
        <fullName evidence="10">Amino acid ABC transporter ATP-binding protein</fullName>
    </submittedName>
</protein>
<reference evidence="10 11" key="1">
    <citation type="submission" date="2021-04" db="EMBL/GenBank/DDBJ databases">
        <title>Ruania sp. nov., isolated from sandy soil of mangrove forest.</title>
        <authorList>
            <person name="Ge X."/>
            <person name="Huang R."/>
            <person name="Liu W."/>
        </authorList>
    </citation>
    <scope>NUCLEOTIDE SEQUENCE [LARGE SCALE GENOMIC DNA]</scope>
    <source>
        <strain evidence="10 11">N2-46</strain>
    </source>
</reference>
<dbReference type="PANTHER" id="PTHR43166">
    <property type="entry name" value="AMINO ACID IMPORT ATP-BINDING PROTEIN"/>
    <property type="match status" value="1"/>
</dbReference>
<dbReference type="CDD" id="cd03262">
    <property type="entry name" value="ABC_HisP_GlnQ"/>
    <property type="match status" value="1"/>
</dbReference>
<evidence type="ECO:0000256" key="1">
    <source>
        <dbReference type="ARBA" id="ARBA00004202"/>
    </source>
</evidence>
<dbReference type="PROSITE" id="PS50893">
    <property type="entry name" value="ABC_TRANSPORTER_2"/>
    <property type="match status" value="1"/>
</dbReference>
<keyword evidence="11" id="KW-1185">Reference proteome</keyword>
<feature type="domain" description="ABC transporter" evidence="9">
    <location>
        <begin position="19"/>
        <end position="263"/>
    </location>
</feature>